<proteinExistence type="inferred from homology"/>
<dbReference type="PANTHER" id="PTHR30487:SF0">
    <property type="entry name" value="PREPILIN LEADER PEPTIDASE_N-METHYLTRANSFERASE-RELATED"/>
    <property type="match status" value="1"/>
</dbReference>
<dbReference type="Gene3D" id="1.20.120.1220">
    <property type="match status" value="1"/>
</dbReference>
<feature type="transmembrane region" description="Helical" evidence="2">
    <location>
        <begin position="75"/>
        <end position="96"/>
    </location>
</feature>
<feature type="transmembrane region" description="Helical" evidence="2">
    <location>
        <begin position="134"/>
        <end position="153"/>
    </location>
</feature>
<feature type="transmembrane region" description="Helical" evidence="2">
    <location>
        <begin position="210"/>
        <end position="230"/>
    </location>
</feature>
<comment type="similarity">
    <text evidence="1">Belongs to the peptidase A24 family.</text>
</comment>
<dbReference type="InterPro" id="IPR000045">
    <property type="entry name" value="Prepilin_IV_endopep_pep"/>
</dbReference>
<dbReference type="InterPro" id="IPR050882">
    <property type="entry name" value="Prepilin_peptidase/N-MTase"/>
</dbReference>
<dbReference type="PANTHER" id="PTHR30487">
    <property type="entry name" value="TYPE 4 PREPILIN-LIKE PROTEINS LEADER PEPTIDE-PROCESSING ENZYME"/>
    <property type="match status" value="1"/>
</dbReference>
<dbReference type="GO" id="GO:0006465">
    <property type="term" value="P:signal peptide processing"/>
    <property type="evidence" value="ECO:0007669"/>
    <property type="project" value="TreeGrafter"/>
</dbReference>
<feature type="domain" description="Prepilin type IV endopeptidase peptidase" evidence="3">
    <location>
        <begin position="86"/>
        <end position="196"/>
    </location>
</feature>
<comment type="caution">
    <text evidence="4">The sequence shown here is derived from an EMBL/GenBank/DDBJ whole genome shotgun (WGS) entry which is preliminary data.</text>
</comment>
<dbReference type="Pfam" id="PF01478">
    <property type="entry name" value="Peptidase_A24"/>
    <property type="match status" value="1"/>
</dbReference>
<dbReference type="GO" id="GO:0005886">
    <property type="term" value="C:plasma membrane"/>
    <property type="evidence" value="ECO:0007669"/>
    <property type="project" value="TreeGrafter"/>
</dbReference>
<sequence length="231" mass="22454">MGESPSILWIAVAALGGASVGGAAGHAVHAAIRGVGILARRPVAGAATALVCAAASALCTATDAYGTASPVSRPLAFALVLAASLYLAALTVALTVIDVRIHRLPNAIVLPAYPVLALAFAAACLAGAPWGGLVRAALAGAVLFAFFAALRLVRPGAMGGGDVKLAGVVGAALGWIGWTAVVVGTLAAFVAGGLVGAVLIGTRRATGATAIPFGPFLLFGLWAGAALSLMA</sequence>
<keyword evidence="2" id="KW-1133">Transmembrane helix</keyword>
<gene>
    <name evidence="4" type="ORF">GCM10017591_23500</name>
</gene>
<protein>
    <recommendedName>
        <fullName evidence="3">Prepilin type IV endopeptidase peptidase domain-containing protein</fullName>
    </recommendedName>
</protein>
<dbReference type="EMBL" id="BSER01000009">
    <property type="protein sequence ID" value="GLJ96287.1"/>
    <property type="molecule type" value="Genomic_DNA"/>
</dbReference>
<keyword evidence="2" id="KW-0472">Membrane</keyword>
<feature type="transmembrane region" description="Helical" evidence="2">
    <location>
        <begin position="6"/>
        <end position="31"/>
    </location>
</feature>
<keyword evidence="5" id="KW-1185">Reference proteome</keyword>
<feature type="transmembrane region" description="Helical" evidence="2">
    <location>
        <begin position="165"/>
        <end position="190"/>
    </location>
</feature>
<dbReference type="AlphaFoldDB" id="A0A9W6M6V7"/>
<feature type="transmembrane region" description="Helical" evidence="2">
    <location>
        <begin position="108"/>
        <end position="128"/>
    </location>
</feature>
<dbReference type="GO" id="GO:0004190">
    <property type="term" value="F:aspartic-type endopeptidase activity"/>
    <property type="evidence" value="ECO:0007669"/>
    <property type="project" value="InterPro"/>
</dbReference>
<feature type="transmembrane region" description="Helical" evidence="2">
    <location>
        <begin position="43"/>
        <end position="63"/>
    </location>
</feature>
<name>A0A9W6M6V7_9MICO</name>
<dbReference type="Proteomes" id="UP001142291">
    <property type="component" value="Unassembled WGS sequence"/>
</dbReference>
<organism evidence="4 5">
    <name type="scientific">Microbacterium dextranolyticum</name>
    <dbReference type="NCBI Taxonomy" id="36806"/>
    <lineage>
        <taxon>Bacteria</taxon>
        <taxon>Bacillati</taxon>
        <taxon>Actinomycetota</taxon>
        <taxon>Actinomycetes</taxon>
        <taxon>Micrococcales</taxon>
        <taxon>Microbacteriaceae</taxon>
        <taxon>Microbacterium</taxon>
    </lineage>
</organism>
<accession>A0A9W6M6V7</accession>
<evidence type="ECO:0000313" key="5">
    <source>
        <dbReference type="Proteomes" id="UP001142291"/>
    </source>
</evidence>
<evidence type="ECO:0000256" key="1">
    <source>
        <dbReference type="ARBA" id="ARBA00005801"/>
    </source>
</evidence>
<reference evidence="4" key="1">
    <citation type="journal article" date="2014" name="Int. J. Syst. Evol. Microbiol.">
        <title>Complete genome sequence of Corynebacterium casei LMG S-19264T (=DSM 44701T), isolated from a smear-ripened cheese.</title>
        <authorList>
            <consortium name="US DOE Joint Genome Institute (JGI-PGF)"/>
            <person name="Walter F."/>
            <person name="Albersmeier A."/>
            <person name="Kalinowski J."/>
            <person name="Ruckert C."/>
        </authorList>
    </citation>
    <scope>NUCLEOTIDE SEQUENCE</scope>
    <source>
        <strain evidence="4">VKM Ac-1940</strain>
    </source>
</reference>
<dbReference type="RefSeq" id="WP_204963296.1">
    <property type="nucleotide sequence ID" value="NZ_BAAAUR010000001.1"/>
</dbReference>
<reference evidence="4" key="2">
    <citation type="submission" date="2023-01" db="EMBL/GenBank/DDBJ databases">
        <authorList>
            <person name="Sun Q."/>
            <person name="Evtushenko L."/>
        </authorList>
    </citation>
    <scope>NUCLEOTIDE SEQUENCE</scope>
    <source>
        <strain evidence="4">VKM Ac-1940</strain>
    </source>
</reference>
<evidence type="ECO:0000313" key="4">
    <source>
        <dbReference type="EMBL" id="GLJ96287.1"/>
    </source>
</evidence>
<evidence type="ECO:0000256" key="2">
    <source>
        <dbReference type="SAM" id="Phobius"/>
    </source>
</evidence>
<keyword evidence="2" id="KW-0812">Transmembrane</keyword>
<evidence type="ECO:0000259" key="3">
    <source>
        <dbReference type="Pfam" id="PF01478"/>
    </source>
</evidence>